<evidence type="ECO:0000313" key="5">
    <source>
        <dbReference type="Proteomes" id="UP001346869"/>
    </source>
</evidence>
<organism evidence="4 5">
    <name type="scientific">Eleginops maclovinus</name>
    <name type="common">Patagonian blennie</name>
    <name type="synonym">Eleginus maclovinus</name>
    <dbReference type="NCBI Taxonomy" id="56733"/>
    <lineage>
        <taxon>Eukaryota</taxon>
        <taxon>Metazoa</taxon>
        <taxon>Chordata</taxon>
        <taxon>Craniata</taxon>
        <taxon>Vertebrata</taxon>
        <taxon>Euteleostomi</taxon>
        <taxon>Actinopterygii</taxon>
        <taxon>Neopterygii</taxon>
        <taxon>Teleostei</taxon>
        <taxon>Neoteleostei</taxon>
        <taxon>Acanthomorphata</taxon>
        <taxon>Eupercaria</taxon>
        <taxon>Perciformes</taxon>
        <taxon>Notothenioidei</taxon>
        <taxon>Eleginopidae</taxon>
        <taxon>Eleginops</taxon>
    </lineage>
</organism>
<dbReference type="SMART" id="SM00408">
    <property type="entry name" value="IGc2"/>
    <property type="match status" value="2"/>
</dbReference>
<dbReference type="InterPro" id="IPR036179">
    <property type="entry name" value="Ig-like_dom_sf"/>
</dbReference>
<keyword evidence="5" id="KW-1185">Reference proteome</keyword>
<feature type="domain" description="Ig-like" evidence="3">
    <location>
        <begin position="116"/>
        <end position="196"/>
    </location>
</feature>
<keyword evidence="2" id="KW-0472">Membrane</keyword>
<evidence type="ECO:0000256" key="2">
    <source>
        <dbReference type="SAM" id="Phobius"/>
    </source>
</evidence>
<accession>A0AAN7X7U3</accession>
<dbReference type="Proteomes" id="UP001346869">
    <property type="component" value="Unassembled WGS sequence"/>
</dbReference>
<dbReference type="SMART" id="SM00409">
    <property type="entry name" value="IG"/>
    <property type="match status" value="2"/>
</dbReference>
<dbReference type="Gene3D" id="2.60.40.10">
    <property type="entry name" value="Immunoglobulins"/>
    <property type="match status" value="1"/>
</dbReference>
<feature type="region of interest" description="Disordered" evidence="1">
    <location>
        <begin position="280"/>
        <end position="304"/>
    </location>
</feature>
<keyword evidence="2" id="KW-1133">Transmembrane helix</keyword>
<dbReference type="AlphaFoldDB" id="A0AAN7X7U3"/>
<reference evidence="4 5" key="2">
    <citation type="journal article" date="2023" name="Mol. Biol. Evol.">
        <title>Genomics of Secondarily Temperate Adaptation in the Only Non-Antarctic Icefish.</title>
        <authorList>
            <person name="Rivera-Colon A.G."/>
            <person name="Rayamajhi N."/>
            <person name="Minhas B.F."/>
            <person name="Madrigal G."/>
            <person name="Bilyk K.T."/>
            <person name="Yoon V."/>
            <person name="Hune M."/>
            <person name="Gregory S."/>
            <person name="Cheng C.H.C."/>
            <person name="Catchen J.M."/>
        </authorList>
    </citation>
    <scope>NUCLEOTIDE SEQUENCE [LARGE SCALE GENOMIC DNA]</scope>
    <source>
        <strain evidence="4">JMC-PN-2008</strain>
    </source>
</reference>
<dbReference type="InterPro" id="IPR003598">
    <property type="entry name" value="Ig_sub2"/>
</dbReference>
<comment type="caution">
    <text evidence="4">The sequence shown here is derived from an EMBL/GenBank/DDBJ whole genome shotgun (WGS) entry which is preliminary data.</text>
</comment>
<dbReference type="InterPro" id="IPR003599">
    <property type="entry name" value="Ig_sub"/>
</dbReference>
<feature type="compositionally biased region" description="Polar residues" evidence="1">
    <location>
        <begin position="291"/>
        <end position="300"/>
    </location>
</feature>
<dbReference type="PANTHER" id="PTHR11422:SF10">
    <property type="entry name" value="IG-LIKE DOMAIN-CONTAINING PROTEIN"/>
    <property type="match status" value="1"/>
</dbReference>
<evidence type="ECO:0000259" key="3">
    <source>
        <dbReference type="PROSITE" id="PS50835"/>
    </source>
</evidence>
<dbReference type="InterPro" id="IPR013783">
    <property type="entry name" value="Ig-like_fold"/>
</dbReference>
<reference evidence="4 5" key="1">
    <citation type="journal article" date="2023" name="Genes (Basel)">
        <title>Chromosome-Level Genome Assembly and Circadian Gene Repertoire of the Patagonia Blennie Eleginops maclovinus-The Closest Ancestral Proxy of Antarctic Cryonotothenioids.</title>
        <authorList>
            <person name="Cheng C.C."/>
            <person name="Rivera-Colon A.G."/>
            <person name="Minhas B.F."/>
            <person name="Wilson L."/>
            <person name="Rayamajhi N."/>
            <person name="Vargas-Chacoff L."/>
            <person name="Catchen J.M."/>
        </authorList>
    </citation>
    <scope>NUCLEOTIDE SEQUENCE [LARGE SCALE GENOMIC DNA]</scope>
    <source>
        <strain evidence="4">JMC-PN-2008</strain>
    </source>
</reference>
<proteinExistence type="predicted"/>
<sequence>MLFDTLHLKIYPLMIFCDALFLHTVLIQCSVNSTATAVIRFSVPEDHHICLQCGGSDSSDVVWTHQDPKVLVSRKGSYETNEDPHRYYLLFGGGLCLLQVDDSDGGNFSCNKQLVAELQVMSGKDFVVSAGRTLLLPCSDSKRKKLYQRRNGGRWETILTLFRDGTVRAERSRISLRNNALQIQDLQLEDAGEYVCNGKLQARLTVLTVPPEPTTIQPTTRTTAVVVVETEEVEIKTKEKKTPVNALLMVAVAGLGLMILLMAGVCVVLTSMHCRRRHRGAAERQEDSELQPWNTSNTQTEYEDFEIPSPLEEAVHYASLGRHNWRERPSNTPTDQNQDNVIYSAVVTRPAVKQKAPLLNPAL</sequence>
<evidence type="ECO:0000313" key="4">
    <source>
        <dbReference type="EMBL" id="KAK5854575.1"/>
    </source>
</evidence>
<dbReference type="PROSITE" id="PS50835">
    <property type="entry name" value="IG_LIKE"/>
    <property type="match status" value="1"/>
</dbReference>
<dbReference type="EMBL" id="JAUZQC010000018">
    <property type="protein sequence ID" value="KAK5854575.1"/>
    <property type="molecule type" value="Genomic_DNA"/>
</dbReference>
<dbReference type="SUPFAM" id="SSF48726">
    <property type="entry name" value="Immunoglobulin"/>
    <property type="match status" value="1"/>
</dbReference>
<evidence type="ECO:0000256" key="1">
    <source>
        <dbReference type="SAM" id="MobiDB-lite"/>
    </source>
</evidence>
<keyword evidence="2" id="KW-0812">Transmembrane</keyword>
<name>A0AAN7X7U3_ELEMC</name>
<protein>
    <recommendedName>
        <fullName evidence="3">Ig-like domain-containing protein</fullName>
    </recommendedName>
</protein>
<dbReference type="PANTHER" id="PTHR11422">
    <property type="entry name" value="T-CELL SURFACE GLYCOPROTEIN CD4"/>
    <property type="match status" value="1"/>
</dbReference>
<feature type="transmembrane region" description="Helical" evidence="2">
    <location>
        <begin position="246"/>
        <end position="269"/>
    </location>
</feature>
<dbReference type="InterPro" id="IPR007110">
    <property type="entry name" value="Ig-like_dom"/>
</dbReference>
<gene>
    <name evidence="4" type="ORF">PBY51_004760</name>
</gene>